<protein>
    <submittedName>
        <fullName evidence="1">Retrovirus-related Pol polyprotein from transposon 17.6</fullName>
    </submittedName>
</protein>
<evidence type="ECO:0000313" key="1">
    <source>
        <dbReference type="EMBL" id="KII73906.1"/>
    </source>
</evidence>
<dbReference type="AlphaFoldDB" id="A0A0C2N2M4"/>
<comment type="caution">
    <text evidence="1">The sequence shown here is derived from an EMBL/GenBank/DDBJ whole genome shotgun (WGS) entry which is preliminary data.</text>
</comment>
<keyword evidence="2" id="KW-1185">Reference proteome</keyword>
<name>A0A0C2N2M4_THEKT</name>
<evidence type="ECO:0000313" key="2">
    <source>
        <dbReference type="Proteomes" id="UP000031668"/>
    </source>
</evidence>
<proteinExistence type="predicted"/>
<dbReference type="EMBL" id="JWZT01000607">
    <property type="protein sequence ID" value="KII73906.1"/>
    <property type="molecule type" value="Genomic_DNA"/>
</dbReference>
<organism evidence="1 2">
    <name type="scientific">Thelohanellus kitauei</name>
    <name type="common">Myxosporean</name>
    <dbReference type="NCBI Taxonomy" id="669202"/>
    <lineage>
        <taxon>Eukaryota</taxon>
        <taxon>Metazoa</taxon>
        <taxon>Cnidaria</taxon>
        <taxon>Myxozoa</taxon>
        <taxon>Myxosporea</taxon>
        <taxon>Bivalvulida</taxon>
        <taxon>Platysporina</taxon>
        <taxon>Myxobolidae</taxon>
        <taxon>Thelohanellus</taxon>
    </lineage>
</organism>
<gene>
    <name evidence="1" type="ORF">RF11_15608</name>
</gene>
<accession>A0A0C2N2M4</accession>
<sequence length="127" mass="14714">MSRKDTHGRKARWLMHLSQFDFEIKYIKGTENKVADALSRISLGITQMDHDLILKQRNDKSIQDVISLLGGESRIEIEDDGGTLIWNCKRLKWDNLLYVVPKDLRPMIDDSYNSVDSGHSDAYKMMK</sequence>
<reference evidence="1 2" key="1">
    <citation type="journal article" date="2014" name="Genome Biol. Evol.">
        <title>The genome of the myxosporean Thelohanellus kitauei shows adaptations to nutrient acquisition within its fish host.</title>
        <authorList>
            <person name="Yang Y."/>
            <person name="Xiong J."/>
            <person name="Zhou Z."/>
            <person name="Huo F."/>
            <person name="Miao W."/>
            <person name="Ran C."/>
            <person name="Liu Y."/>
            <person name="Zhang J."/>
            <person name="Feng J."/>
            <person name="Wang M."/>
            <person name="Wang M."/>
            <person name="Wang L."/>
            <person name="Yao B."/>
        </authorList>
    </citation>
    <scope>NUCLEOTIDE SEQUENCE [LARGE SCALE GENOMIC DNA]</scope>
    <source>
        <strain evidence="1">Wuqing</strain>
    </source>
</reference>
<dbReference type="OrthoDB" id="8065738at2759"/>
<dbReference type="Proteomes" id="UP000031668">
    <property type="component" value="Unassembled WGS sequence"/>
</dbReference>